<sequence length="70" mass="8021">LPITAIDSTIPAVHRTEITSSCKDTICEDCICTENRVLDLVIRNGVYVQCNDWLYICVLWESRRKGLVHK</sequence>
<feature type="non-terminal residue" evidence="1">
    <location>
        <position position="1"/>
    </location>
</feature>
<proteinExistence type="predicted"/>
<protein>
    <submittedName>
        <fullName evidence="1">Uncharacterized protein</fullName>
    </submittedName>
</protein>
<dbReference type="AlphaFoldDB" id="A0A147BQP1"/>
<dbReference type="EMBL" id="GEGO01002316">
    <property type="protein sequence ID" value="JAR93088.1"/>
    <property type="molecule type" value="Transcribed_RNA"/>
</dbReference>
<organism evidence="1">
    <name type="scientific">Ixodes ricinus</name>
    <name type="common">Common tick</name>
    <name type="synonym">Acarus ricinus</name>
    <dbReference type="NCBI Taxonomy" id="34613"/>
    <lineage>
        <taxon>Eukaryota</taxon>
        <taxon>Metazoa</taxon>
        <taxon>Ecdysozoa</taxon>
        <taxon>Arthropoda</taxon>
        <taxon>Chelicerata</taxon>
        <taxon>Arachnida</taxon>
        <taxon>Acari</taxon>
        <taxon>Parasitiformes</taxon>
        <taxon>Ixodida</taxon>
        <taxon>Ixodoidea</taxon>
        <taxon>Ixodidae</taxon>
        <taxon>Ixodinae</taxon>
        <taxon>Ixodes</taxon>
    </lineage>
</organism>
<name>A0A147BQP1_IXORI</name>
<reference evidence="1" key="1">
    <citation type="journal article" date="2018" name="PLoS Negl. Trop. Dis.">
        <title>Sialome diversity of ticks revealed by RNAseq of single tick salivary glands.</title>
        <authorList>
            <person name="Perner J."/>
            <person name="Kropackova S."/>
            <person name="Kopacek P."/>
            <person name="Ribeiro J.M."/>
        </authorList>
    </citation>
    <scope>NUCLEOTIDE SEQUENCE</scope>
    <source>
        <strain evidence="1">Siblings of single egg batch collected in Ceske Budejovice</strain>
        <tissue evidence="1">Salivary glands</tissue>
    </source>
</reference>
<accession>A0A147BQP1</accession>
<evidence type="ECO:0000313" key="1">
    <source>
        <dbReference type="EMBL" id="JAR93088.1"/>
    </source>
</evidence>